<feature type="compositionally biased region" description="Basic and acidic residues" evidence="1">
    <location>
        <begin position="727"/>
        <end position="743"/>
    </location>
</feature>
<name>A0ABR1PJM0_DIAER</name>
<feature type="region of interest" description="Disordered" evidence="1">
    <location>
        <begin position="702"/>
        <end position="721"/>
    </location>
</feature>
<comment type="caution">
    <text evidence="2">The sequence shown here is derived from an EMBL/GenBank/DDBJ whole genome shotgun (WGS) entry which is preliminary data.</text>
</comment>
<evidence type="ECO:0000256" key="1">
    <source>
        <dbReference type="SAM" id="MobiDB-lite"/>
    </source>
</evidence>
<dbReference type="EMBL" id="JAKNSF020000006">
    <property type="protein sequence ID" value="KAK7738109.1"/>
    <property type="molecule type" value="Genomic_DNA"/>
</dbReference>
<feature type="compositionally biased region" description="Basic and acidic residues" evidence="1">
    <location>
        <begin position="8"/>
        <end position="17"/>
    </location>
</feature>
<feature type="region of interest" description="Disordered" evidence="1">
    <location>
        <begin position="727"/>
        <end position="906"/>
    </location>
</feature>
<feature type="compositionally biased region" description="Low complexity" evidence="1">
    <location>
        <begin position="744"/>
        <end position="753"/>
    </location>
</feature>
<feature type="compositionally biased region" description="Low complexity" evidence="1">
    <location>
        <begin position="761"/>
        <end position="826"/>
    </location>
</feature>
<evidence type="ECO:0000313" key="3">
    <source>
        <dbReference type="Proteomes" id="UP001430848"/>
    </source>
</evidence>
<gene>
    <name evidence="2" type="ORF">SLS63_002442</name>
</gene>
<evidence type="ECO:0000313" key="2">
    <source>
        <dbReference type="EMBL" id="KAK7738109.1"/>
    </source>
</evidence>
<proteinExistence type="predicted"/>
<accession>A0ABR1PJM0</accession>
<reference evidence="2 3" key="1">
    <citation type="submission" date="2024-02" db="EMBL/GenBank/DDBJ databases">
        <title>De novo assembly and annotation of 12 fungi associated with fruit tree decline syndrome in Ontario, Canada.</title>
        <authorList>
            <person name="Sulman M."/>
            <person name="Ellouze W."/>
            <person name="Ilyukhin E."/>
        </authorList>
    </citation>
    <scope>NUCLEOTIDE SEQUENCE [LARGE SCALE GENOMIC DNA]</scope>
    <source>
        <strain evidence="2 3">M169</strain>
    </source>
</reference>
<feature type="compositionally biased region" description="Basic and acidic residues" evidence="1">
    <location>
        <begin position="827"/>
        <end position="840"/>
    </location>
</feature>
<sequence>MSATRTTTRADVRRDDPGAPGAPGAPGDAPVGTAEPAPQDEGPDYSLKPNAPPTTEEAVPSAEWARWRLTKQRPDIRDKFPEYFPDVRKQLYDRLKAECTAAVGRIPAPPRFKKRSLEELKEGDYKPAQLGFAPLTNFYAEADRQNARLSRRQRLDSDQEGDRIPSLWFERMSQDLFARVWDYCHDTFGLYASITESHENHDWTLRWLDKLPQEFVVLASQVARGDRTVTAPKSYDPTNWEFLFLDDTFRVKLMVGVMAKLLEKNVFNSLLFGAADVEKTALMADDHSRAFLDDCLQDLWSDNFWIEVDSVTMGILDLLLPLINLLGQDIPDAAWPPLTKVHQGLHDIVAEAAWFTNGMRATRSVFWIQFALPGELNDITHEHAIDDIWNRSKARAKELDDNAEAAWEAQVRKKYPGEDITEAHRAAFEKDTPRPFIRRTAKVQVAMWPFIKRYTTVGESDAGDGGYNAGEIITQIMKAQCVYYSGDDSDEADMSERRTLSEQISSRRWAKWFTWRSILLYAVVFLLFSFVTSPEVQQELEDKPWAVKSSASSQEFLGERKTTTIVAVPVGTDIVTETIVVTKSTVDENKPSKPWFGSKARSVSKVTETVTETIVKKFDEEADDYNDDDNDDDDDSDSDSDSDEDSDSSGDDSKNGGSGFVSTGAGIAAKVISAKDKVTDGIASAKDKVTDGIASVKDSVASEFASTTDSVAESLSSEKDRIASIESSVRESVKNSIADEKSRSSAASQSSASESRKSKASNKSSAEQSRASSMSSAEQSRASSRSSAEQSRASSRSSLSESKAASESSASQSRESSKSSAAAQRSAEAEKKAEAERSAVAERSAASESRIVSERVAASLAAEDEARRIAASIASKEEKASSSSRASKKRVHNRKTASEDNNIDTTIVKTHVEAPVSVVDVTTSNVAVPPETDKETITITVPADKVVVTVTGPVTQAETEGAAKKVKDNGMLGP</sequence>
<dbReference type="Proteomes" id="UP001430848">
    <property type="component" value="Unassembled WGS sequence"/>
</dbReference>
<keyword evidence="3" id="KW-1185">Reference proteome</keyword>
<feature type="compositionally biased region" description="Acidic residues" evidence="1">
    <location>
        <begin position="620"/>
        <end position="650"/>
    </location>
</feature>
<feature type="compositionally biased region" description="Low complexity" evidence="1">
    <location>
        <begin position="841"/>
        <end position="850"/>
    </location>
</feature>
<protein>
    <submittedName>
        <fullName evidence="2">Uncharacterized protein</fullName>
    </submittedName>
</protein>
<feature type="region of interest" description="Disordered" evidence="1">
    <location>
        <begin position="1"/>
        <end position="61"/>
    </location>
</feature>
<feature type="compositionally biased region" description="Polar residues" evidence="1">
    <location>
        <begin position="704"/>
        <end position="715"/>
    </location>
</feature>
<organism evidence="2 3">
    <name type="scientific">Diaporthe eres</name>
    <name type="common">Phomopsis oblonga</name>
    <dbReference type="NCBI Taxonomy" id="83184"/>
    <lineage>
        <taxon>Eukaryota</taxon>
        <taxon>Fungi</taxon>
        <taxon>Dikarya</taxon>
        <taxon>Ascomycota</taxon>
        <taxon>Pezizomycotina</taxon>
        <taxon>Sordariomycetes</taxon>
        <taxon>Sordariomycetidae</taxon>
        <taxon>Diaporthales</taxon>
        <taxon>Diaporthaceae</taxon>
        <taxon>Diaporthe</taxon>
        <taxon>Diaporthe eres species complex</taxon>
    </lineage>
</organism>
<feature type="region of interest" description="Disordered" evidence="1">
    <location>
        <begin position="617"/>
        <end position="661"/>
    </location>
</feature>
<feature type="compositionally biased region" description="Basic residues" evidence="1">
    <location>
        <begin position="886"/>
        <end position="895"/>
    </location>
</feature>